<evidence type="ECO:0008006" key="3">
    <source>
        <dbReference type="Google" id="ProtNLM"/>
    </source>
</evidence>
<protein>
    <recommendedName>
        <fullName evidence="3">Secreted protein</fullName>
    </recommendedName>
</protein>
<name>A0A7S2QD20_9DINO</name>
<dbReference type="AlphaFoldDB" id="A0A7S2QD20"/>
<reference evidence="2" key="1">
    <citation type="submission" date="2021-01" db="EMBL/GenBank/DDBJ databases">
        <authorList>
            <person name="Corre E."/>
            <person name="Pelletier E."/>
            <person name="Niang G."/>
            <person name="Scheremetjew M."/>
            <person name="Finn R."/>
            <person name="Kale V."/>
            <person name="Holt S."/>
            <person name="Cochrane G."/>
            <person name="Meng A."/>
            <person name="Brown T."/>
            <person name="Cohen L."/>
        </authorList>
    </citation>
    <scope>NUCLEOTIDE SEQUENCE</scope>
    <source>
        <strain evidence="2">RCC3387</strain>
    </source>
</reference>
<feature type="signal peptide" evidence="1">
    <location>
        <begin position="1"/>
        <end position="19"/>
    </location>
</feature>
<sequence length="234" mass="25687">MSGVALAVLAGVSAVLVRASVIVVSDDRQAGCRSMYKCCVFQSPQTTAGHRQEACVLMEDIPAGAFGLGKACAEFDPDPKPPMIGEWRAWRKVDGHMAGHNGQPDQRNRCRGASEWMRARQGGTWVQRTHACGAQCKCCVSNELGSYGLRVEACVSVVHSRDSCANFKPPLPFPSSTKWSSFEKVDRGLDCNREDVTRKWWVRKSLSARGDVKGPWEQIDLSTLEESNPDLTSI</sequence>
<organism evidence="2">
    <name type="scientific">Zooxanthella nutricula</name>
    <dbReference type="NCBI Taxonomy" id="1333877"/>
    <lineage>
        <taxon>Eukaryota</taxon>
        <taxon>Sar</taxon>
        <taxon>Alveolata</taxon>
        <taxon>Dinophyceae</taxon>
        <taxon>Peridiniales</taxon>
        <taxon>Peridiniales incertae sedis</taxon>
        <taxon>Zooxanthella</taxon>
    </lineage>
</organism>
<feature type="chain" id="PRO_5031094167" description="Secreted protein" evidence="1">
    <location>
        <begin position="20"/>
        <end position="234"/>
    </location>
</feature>
<evidence type="ECO:0000256" key="1">
    <source>
        <dbReference type="SAM" id="SignalP"/>
    </source>
</evidence>
<gene>
    <name evidence="2" type="ORF">BRAN1462_LOCUS57016</name>
</gene>
<dbReference type="EMBL" id="HBGW01089832">
    <property type="protein sequence ID" value="CAD9639194.1"/>
    <property type="molecule type" value="Transcribed_RNA"/>
</dbReference>
<accession>A0A7S2QD20</accession>
<evidence type="ECO:0000313" key="2">
    <source>
        <dbReference type="EMBL" id="CAD9639194.1"/>
    </source>
</evidence>
<keyword evidence="1" id="KW-0732">Signal</keyword>
<proteinExistence type="predicted"/>